<sequence>MMCRAFSLRQAWNITLNKRNKALVSCSHLLYKGTYRTDNYLFSTSIIIYQLFKLLLWSQLVGVTALSLSAVGGSWWESSVTLSANGLLTVVFGSQSLEGWLNDTTSQSKHQVQCGLLLDVVVRKSSAVLKLFTGENQSLLVRRNSFLVLDLGLDVVDGVGRLHLQGDGLSGQSLDENLHFDLTVSLLDQKWWNVLMN</sequence>
<protein>
    <submittedName>
        <fullName evidence="1">Uncharacterized protein</fullName>
    </submittedName>
</protein>
<proteinExistence type="predicted"/>
<reference evidence="1" key="2">
    <citation type="submission" date="2021-01" db="EMBL/GenBank/DDBJ databases">
        <authorList>
            <person name="Schikora-Tamarit M.A."/>
        </authorList>
    </citation>
    <scope>NUCLEOTIDE SEQUENCE</scope>
    <source>
        <strain evidence="1">CBS6075</strain>
    </source>
</reference>
<dbReference type="RefSeq" id="XP_046060394.1">
    <property type="nucleotide sequence ID" value="XM_046205949.1"/>
</dbReference>
<dbReference type="EMBL" id="JAEUBE010000352">
    <property type="protein sequence ID" value="KAH3664114.1"/>
    <property type="molecule type" value="Genomic_DNA"/>
</dbReference>
<keyword evidence="2" id="KW-1185">Reference proteome</keyword>
<dbReference type="AlphaFoldDB" id="A0A9P8T3E8"/>
<evidence type="ECO:0000313" key="2">
    <source>
        <dbReference type="Proteomes" id="UP000769157"/>
    </source>
</evidence>
<name>A0A9P8T3E8_9ASCO</name>
<reference evidence="1" key="1">
    <citation type="journal article" date="2021" name="Open Biol.">
        <title>Shared evolutionary footprints suggest mitochondrial oxidative damage underlies multiple complex I losses in fungi.</title>
        <authorList>
            <person name="Schikora-Tamarit M.A."/>
            <person name="Marcet-Houben M."/>
            <person name="Nosek J."/>
            <person name="Gabaldon T."/>
        </authorList>
    </citation>
    <scope>NUCLEOTIDE SEQUENCE</scope>
    <source>
        <strain evidence="1">CBS6075</strain>
    </source>
</reference>
<comment type="caution">
    <text evidence="1">The sequence shown here is derived from an EMBL/GenBank/DDBJ whole genome shotgun (WGS) entry which is preliminary data.</text>
</comment>
<evidence type="ECO:0000313" key="1">
    <source>
        <dbReference type="EMBL" id="KAH3664114.1"/>
    </source>
</evidence>
<dbReference type="Proteomes" id="UP000769157">
    <property type="component" value="Unassembled WGS sequence"/>
</dbReference>
<dbReference type="GeneID" id="70236793"/>
<gene>
    <name evidence="1" type="ORF">OGAPHI_004828</name>
</gene>
<accession>A0A9P8T3E8</accession>
<organism evidence="1 2">
    <name type="scientific">Ogataea philodendri</name>
    <dbReference type="NCBI Taxonomy" id="1378263"/>
    <lineage>
        <taxon>Eukaryota</taxon>
        <taxon>Fungi</taxon>
        <taxon>Dikarya</taxon>
        <taxon>Ascomycota</taxon>
        <taxon>Saccharomycotina</taxon>
        <taxon>Pichiomycetes</taxon>
        <taxon>Pichiales</taxon>
        <taxon>Pichiaceae</taxon>
        <taxon>Ogataea</taxon>
    </lineage>
</organism>
<dbReference type="OrthoDB" id="3267308at2759"/>